<keyword evidence="2" id="KW-1133">Transmembrane helix</keyword>
<feature type="region of interest" description="Disordered" evidence="1">
    <location>
        <begin position="91"/>
        <end position="122"/>
    </location>
</feature>
<dbReference type="RefSeq" id="WP_188550689.1">
    <property type="nucleotide sequence ID" value="NZ_BMFY01000007.1"/>
</dbReference>
<reference evidence="3" key="1">
    <citation type="journal article" date="2014" name="Int. J. Syst. Evol. Microbiol.">
        <title>Complete genome sequence of Corynebacterium casei LMG S-19264T (=DSM 44701T), isolated from a smear-ripened cheese.</title>
        <authorList>
            <consortium name="US DOE Joint Genome Institute (JGI-PGF)"/>
            <person name="Walter F."/>
            <person name="Albersmeier A."/>
            <person name="Kalinowski J."/>
            <person name="Ruckert C."/>
        </authorList>
    </citation>
    <scope>NUCLEOTIDE SEQUENCE</scope>
    <source>
        <strain evidence="3">CGMCC 1.12785</strain>
    </source>
</reference>
<proteinExistence type="predicted"/>
<evidence type="ECO:0000256" key="2">
    <source>
        <dbReference type="SAM" id="Phobius"/>
    </source>
</evidence>
<accession>A0A8J2TYF5</accession>
<keyword evidence="2" id="KW-0812">Transmembrane</keyword>
<protein>
    <submittedName>
        <fullName evidence="3">Uncharacterized protein</fullName>
    </submittedName>
</protein>
<gene>
    <name evidence="3" type="ORF">GCM10011333_19250</name>
</gene>
<name>A0A8J2TYF5_9MICO</name>
<evidence type="ECO:0000313" key="4">
    <source>
        <dbReference type="Proteomes" id="UP000616114"/>
    </source>
</evidence>
<reference evidence="3" key="2">
    <citation type="submission" date="2020-09" db="EMBL/GenBank/DDBJ databases">
        <authorList>
            <person name="Sun Q."/>
            <person name="Zhou Y."/>
        </authorList>
    </citation>
    <scope>NUCLEOTIDE SEQUENCE</scope>
    <source>
        <strain evidence="3">CGMCC 1.12785</strain>
    </source>
</reference>
<evidence type="ECO:0000256" key="1">
    <source>
        <dbReference type="SAM" id="MobiDB-lite"/>
    </source>
</evidence>
<comment type="caution">
    <text evidence="3">The sequence shown here is derived from an EMBL/GenBank/DDBJ whole genome shotgun (WGS) entry which is preliminary data.</text>
</comment>
<dbReference type="EMBL" id="BMFY01000007">
    <property type="protein sequence ID" value="GGA16316.1"/>
    <property type="molecule type" value="Genomic_DNA"/>
</dbReference>
<dbReference type="AlphaFoldDB" id="A0A8J2TYF5"/>
<sequence>MRSKARYERWQEVTEWPMAIVSLVFLGVYGYVVIGNLRPSDTDWPQQVMNGIWVLFAAHYVVSLFLAHERLRWFLTHLHELAIGLTRAPRRHLVPPPQEDPDTPEPGARGLSVPSAGCRVPG</sequence>
<keyword evidence="4" id="KW-1185">Reference proteome</keyword>
<evidence type="ECO:0000313" key="3">
    <source>
        <dbReference type="EMBL" id="GGA16316.1"/>
    </source>
</evidence>
<feature type="transmembrane region" description="Helical" evidence="2">
    <location>
        <begin position="47"/>
        <end position="67"/>
    </location>
</feature>
<organism evidence="3 4">
    <name type="scientific">Sediminivirga luteola</name>
    <dbReference type="NCBI Taxonomy" id="1774748"/>
    <lineage>
        <taxon>Bacteria</taxon>
        <taxon>Bacillati</taxon>
        <taxon>Actinomycetota</taxon>
        <taxon>Actinomycetes</taxon>
        <taxon>Micrococcales</taxon>
        <taxon>Brevibacteriaceae</taxon>
        <taxon>Sediminivirga</taxon>
    </lineage>
</organism>
<dbReference type="Proteomes" id="UP000616114">
    <property type="component" value="Unassembled WGS sequence"/>
</dbReference>
<feature type="transmembrane region" description="Helical" evidence="2">
    <location>
        <begin position="16"/>
        <end position="35"/>
    </location>
</feature>
<keyword evidence="2" id="KW-0472">Membrane</keyword>